<comment type="similarity">
    <text evidence="2">Belongs to the class-I pyridoxal-phosphate-dependent aminotransferase family.</text>
</comment>
<keyword evidence="5" id="KW-0808">Transferase</keyword>
<evidence type="ECO:0000256" key="5">
    <source>
        <dbReference type="ARBA" id="ARBA00022679"/>
    </source>
</evidence>
<evidence type="ECO:0000313" key="11">
    <source>
        <dbReference type="Proteomes" id="UP001139054"/>
    </source>
</evidence>
<dbReference type="NCBIfam" id="NF006719">
    <property type="entry name" value="PRK09257.1"/>
    <property type="match status" value="1"/>
</dbReference>
<dbReference type="CDD" id="cd00609">
    <property type="entry name" value="AAT_like"/>
    <property type="match status" value="1"/>
</dbReference>
<dbReference type="GO" id="GO:0005829">
    <property type="term" value="C:cytosol"/>
    <property type="evidence" value="ECO:0007669"/>
    <property type="project" value="TreeGrafter"/>
</dbReference>
<dbReference type="Pfam" id="PF00155">
    <property type="entry name" value="Aminotran_1_2"/>
    <property type="match status" value="1"/>
</dbReference>
<dbReference type="Gene3D" id="3.90.1150.10">
    <property type="entry name" value="Aspartate Aminotransferase, domain 1"/>
    <property type="match status" value="1"/>
</dbReference>
<dbReference type="Proteomes" id="UP001139012">
    <property type="component" value="Unassembled WGS sequence"/>
</dbReference>
<dbReference type="EMBL" id="JAKLUA010000009">
    <property type="protein sequence ID" value="MCG2670285.1"/>
    <property type="molecule type" value="Genomic_DNA"/>
</dbReference>
<dbReference type="InterPro" id="IPR015424">
    <property type="entry name" value="PyrdxlP-dep_Trfase"/>
</dbReference>
<reference evidence="8" key="1">
    <citation type="submission" date="2022-01" db="EMBL/GenBank/DDBJ databases">
        <title>Genome sequnece data of strain Bradyrhizobium sp. nov.</title>
        <authorList>
            <person name="Zhang J."/>
        </authorList>
    </citation>
    <scope>NUCLEOTIDE SEQUENCE</scope>
    <source>
        <strain evidence="9">WYCCWR 12774</strain>
        <strain evidence="8">WYCCWR 13023</strain>
    </source>
</reference>
<gene>
    <name evidence="9" type="ORF">L6637_25280</name>
    <name evidence="8" type="ORF">L6654_16740</name>
</gene>
<dbReference type="InterPro" id="IPR000796">
    <property type="entry name" value="Asp_trans"/>
</dbReference>
<dbReference type="InterPro" id="IPR015422">
    <property type="entry name" value="PyrdxlP-dep_Trfase_small"/>
</dbReference>
<evidence type="ECO:0000259" key="7">
    <source>
        <dbReference type="Pfam" id="PF00155"/>
    </source>
</evidence>
<dbReference type="Proteomes" id="UP001139054">
    <property type="component" value="Unassembled WGS sequence"/>
</dbReference>
<evidence type="ECO:0000256" key="1">
    <source>
        <dbReference type="ARBA" id="ARBA00001933"/>
    </source>
</evidence>
<dbReference type="InterPro" id="IPR015421">
    <property type="entry name" value="PyrdxlP-dep_Trfase_major"/>
</dbReference>
<dbReference type="InterPro" id="IPR004839">
    <property type="entry name" value="Aminotransferase_I/II_large"/>
</dbReference>
<evidence type="ECO:0000256" key="3">
    <source>
        <dbReference type="ARBA" id="ARBA00011738"/>
    </source>
</evidence>
<dbReference type="GO" id="GO:0004069">
    <property type="term" value="F:L-aspartate:2-oxoglutarate aminotransferase activity"/>
    <property type="evidence" value="ECO:0007669"/>
    <property type="project" value="TreeGrafter"/>
</dbReference>
<dbReference type="GO" id="GO:0004838">
    <property type="term" value="F:L-tyrosine-2-oxoglutarate transaminase activity"/>
    <property type="evidence" value="ECO:0007669"/>
    <property type="project" value="TreeGrafter"/>
</dbReference>
<comment type="cofactor">
    <cofactor evidence="1">
        <name>pyridoxal 5'-phosphate</name>
        <dbReference type="ChEBI" id="CHEBI:597326"/>
    </cofactor>
</comment>
<dbReference type="PANTHER" id="PTHR11879:SF22">
    <property type="entry name" value="ASPARTATE AMINOTRANSFERASE, MITOCHONDRIAL"/>
    <property type="match status" value="1"/>
</dbReference>
<protein>
    <submittedName>
        <fullName evidence="8">Aspartate/tyrosine/aromatic aminotransferase</fullName>
    </submittedName>
</protein>
<evidence type="ECO:0000256" key="6">
    <source>
        <dbReference type="ARBA" id="ARBA00022898"/>
    </source>
</evidence>
<comment type="subunit">
    <text evidence="3">Homodimer.</text>
</comment>
<accession>A0A9X1R9E1</accession>
<dbReference type="PANTHER" id="PTHR11879">
    <property type="entry name" value="ASPARTATE AMINOTRANSFERASE"/>
    <property type="match status" value="1"/>
</dbReference>
<organism evidence="8 11">
    <name type="scientific">Bradyrhizobium zhengyangense</name>
    <dbReference type="NCBI Taxonomy" id="2911009"/>
    <lineage>
        <taxon>Bacteria</taxon>
        <taxon>Pseudomonadati</taxon>
        <taxon>Pseudomonadota</taxon>
        <taxon>Alphaproteobacteria</taxon>
        <taxon>Hyphomicrobiales</taxon>
        <taxon>Nitrobacteraceae</taxon>
        <taxon>Bradyrhizobium</taxon>
    </lineage>
</organism>
<dbReference type="AlphaFoldDB" id="A0A9X1R9E1"/>
<dbReference type="PRINTS" id="PR00799">
    <property type="entry name" value="TRANSAMINASE"/>
</dbReference>
<keyword evidence="4 8" id="KW-0032">Aminotransferase</keyword>
<keyword evidence="6" id="KW-0663">Pyridoxal phosphate</keyword>
<dbReference type="GO" id="GO:0030170">
    <property type="term" value="F:pyridoxal phosphate binding"/>
    <property type="evidence" value="ECO:0007669"/>
    <property type="project" value="InterPro"/>
</dbReference>
<evidence type="ECO:0000313" key="8">
    <source>
        <dbReference type="EMBL" id="MCG2628281.1"/>
    </source>
</evidence>
<proteinExistence type="inferred from homology"/>
<dbReference type="RefSeq" id="WP_194468753.1">
    <property type="nucleotide sequence ID" value="NZ_JAKLTY010000009.1"/>
</dbReference>
<dbReference type="EMBL" id="JAKLTY010000009">
    <property type="protein sequence ID" value="MCG2628281.1"/>
    <property type="molecule type" value="Genomic_DNA"/>
</dbReference>
<feature type="domain" description="Aminotransferase class I/classII large" evidence="7">
    <location>
        <begin position="27"/>
        <end position="381"/>
    </location>
</feature>
<keyword evidence="10" id="KW-1185">Reference proteome</keyword>
<name>A0A9X1R9E1_9BRAD</name>
<evidence type="ECO:0000256" key="4">
    <source>
        <dbReference type="ARBA" id="ARBA00022576"/>
    </source>
</evidence>
<evidence type="ECO:0000313" key="9">
    <source>
        <dbReference type="EMBL" id="MCG2670285.1"/>
    </source>
</evidence>
<comment type="caution">
    <text evidence="8">The sequence shown here is derived from an EMBL/GenBank/DDBJ whole genome shotgun (WGS) entry which is preliminary data.</text>
</comment>
<dbReference type="SUPFAM" id="SSF53383">
    <property type="entry name" value="PLP-dependent transferases"/>
    <property type="match status" value="1"/>
</dbReference>
<evidence type="ECO:0000256" key="2">
    <source>
        <dbReference type="ARBA" id="ARBA00007441"/>
    </source>
</evidence>
<sequence length="386" mass="42044">MFQALPDLPADAVLALAEACRNDPRRDKIDLSVGVYRNDNGVTPVLSAVKAAEHLLLEGQDTKSYVSPLGDTKFVSLIRELAIGNIEVDRLGGVQTPGGGGAVRLACEVIKLAAPFSRIFVGLPTWGNHIPIFEAVGLEIGTYTYYDVISQTLRFDEMLSSLKSARRGDIVLLHATCHNPSGTDLSLDQWRAIAQLVEERGLIPLIDFAYQGFGDGLEQDREGLEIVLSSVSEAFVAYSCSKNFGLYRERTGALFVYGTNPVSVGRTVQAMAALARVNWSMPPDHGAAVVGTILSNTALRQDWLRELTTMRERILKIRAAVGRGMPEFSQLGAQKGMFSTLPLHSATIDRLRKDDAIYIVGNGRINLAGLTTDDVPRFVDSVRRAV</sequence>
<evidence type="ECO:0000313" key="10">
    <source>
        <dbReference type="Proteomes" id="UP001139012"/>
    </source>
</evidence>
<dbReference type="Gene3D" id="3.40.640.10">
    <property type="entry name" value="Type I PLP-dependent aspartate aminotransferase-like (Major domain)"/>
    <property type="match status" value="1"/>
</dbReference>
<dbReference type="GO" id="GO:0042802">
    <property type="term" value="F:identical protein binding"/>
    <property type="evidence" value="ECO:0007669"/>
    <property type="project" value="TreeGrafter"/>
</dbReference>
<dbReference type="GO" id="GO:0033585">
    <property type="term" value="P:L-phenylalanine biosynthetic process from chorismate via phenylpyruvate"/>
    <property type="evidence" value="ECO:0007669"/>
    <property type="project" value="TreeGrafter"/>
</dbReference>